<dbReference type="GO" id="GO:0000981">
    <property type="term" value="F:DNA-binding transcription factor activity, RNA polymerase II-specific"/>
    <property type="evidence" value="ECO:0007669"/>
    <property type="project" value="TreeGrafter"/>
</dbReference>
<feature type="domain" description="C2H2-type" evidence="9">
    <location>
        <begin position="368"/>
        <end position="395"/>
    </location>
</feature>
<dbReference type="SMART" id="SM00355">
    <property type="entry name" value="ZnF_C2H2"/>
    <property type="match status" value="2"/>
</dbReference>
<accession>A0A9Q3FBP9</accession>
<evidence type="ECO:0000256" key="6">
    <source>
        <dbReference type="ARBA" id="ARBA00023242"/>
    </source>
</evidence>
<dbReference type="GO" id="GO:0005634">
    <property type="term" value="C:nucleus"/>
    <property type="evidence" value="ECO:0007669"/>
    <property type="project" value="UniProtKB-SubCell"/>
</dbReference>
<feature type="compositionally biased region" description="Polar residues" evidence="8">
    <location>
        <begin position="71"/>
        <end position="85"/>
    </location>
</feature>
<dbReference type="AlphaFoldDB" id="A0A9Q3FBP9"/>
<sequence length="505" mass="56362">MSGEELTAGSRFHRAQRPASQQQAAQKTRHGTRPDEALNATRPAPHLLHAPALKSDLSRPQPVSPSLKASLRSSGCRTGSLTWPRSPQRPSPNWHTFHKPSLPSSTPEAWALLPRILPSSQTKISGILTSLGPSPSPSFLSCITKTEALPPLEKAIMPEPHPPINRYVDPYPPEYLSSSYPVLPPTHDKYDPGKNMHFLSFATPNLLDEPKTYSPSPTLTHEPQGPYADPPLEQHYRPPYSTPVVMPSMFDDRVDYAQHGWLYRPPQNSQANHHIIPAPQIPVFHEVERSALVQRPRHSHRPTTWLTRFNGPHIPYTHADYPVVMEEARYEEYCPPPRPLPQSSYPPAIESHGGRPAKSVTQDRQRPYTCEICGSKFNRNHDLKRHSRIHLEIKPFPCGWCEKSFSRKDALKRHLMVKACSGSKDVSVEESVRKAEEARRARAALAAAAEYPPNTYFVHQPSAQSNGSDESDQSPATEPLYAFRGSVCSASEDSTCTNDSVTCST</sequence>
<feature type="region of interest" description="Disordered" evidence="8">
    <location>
        <begin position="211"/>
        <end position="237"/>
    </location>
</feature>
<evidence type="ECO:0000313" key="11">
    <source>
        <dbReference type="Proteomes" id="UP000765509"/>
    </source>
</evidence>
<dbReference type="GO" id="GO:0008270">
    <property type="term" value="F:zinc ion binding"/>
    <property type="evidence" value="ECO:0007669"/>
    <property type="project" value="UniProtKB-KW"/>
</dbReference>
<protein>
    <recommendedName>
        <fullName evidence="9">C2H2-type domain-containing protein</fullName>
    </recommendedName>
</protein>
<keyword evidence="4 7" id="KW-0863">Zinc-finger</keyword>
<name>A0A9Q3FBP9_9BASI</name>
<keyword evidence="11" id="KW-1185">Reference proteome</keyword>
<evidence type="ECO:0000259" key="9">
    <source>
        <dbReference type="PROSITE" id="PS50157"/>
    </source>
</evidence>
<comment type="caution">
    <text evidence="10">The sequence shown here is derived from an EMBL/GenBank/DDBJ whole genome shotgun (WGS) entry which is preliminary data.</text>
</comment>
<evidence type="ECO:0000256" key="8">
    <source>
        <dbReference type="SAM" id="MobiDB-lite"/>
    </source>
</evidence>
<evidence type="ECO:0000313" key="10">
    <source>
        <dbReference type="EMBL" id="MBW0534021.1"/>
    </source>
</evidence>
<keyword evidence="5" id="KW-0862">Zinc</keyword>
<dbReference type="PROSITE" id="PS50157">
    <property type="entry name" value="ZINC_FINGER_C2H2_2"/>
    <property type="match status" value="2"/>
</dbReference>
<dbReference type="InterPro" id="IPR013087">
    <property type="entry name" value="Znf_C2H2_type"/>
</dbReference>
<keyword evidence="3" id="KW-0677">Repeat</keyword>
<reference evidence="10" key="1">
    <citation type="submission" date="2021-03" db="EMBL/GenBank/DDBJ databases">
        <title>Draft genome sequence of rust myrtle Austropuccinia psidii MF-1, a brazilian biotype.</title>
        <authorList>
            <person name="Quecine M.C."/>
            <person name="Pachon D.M.R."/>
            <person name="Bonatelli M.L."/>
            <person name="Correr F.H."/>
            <person name="Franceschini L.M."/>
            <person name="Leite T.F."/>
            <person name="Margarido G.R.A."/>
            <person name="Almeida C.A."/>
            <person name="Ferrarezi J.A."/>
            <person name="Labate C.A."/>
        </authorList>
    </citation>
    <scope>NUCLEOTIDE SEQUENCE</scope>
    <source>
        <strain evidence="10">MF-1</strain>
    </source>
</reference>
<dbReference type="PROSITE" id="PS00028">
    <property type="entry name" value="ZINC_FINGER_C2H2_1"/>
    <property type="match status" value="1"/>
</dbReference>
<feature type="region of interest" description="Disordered" evidence="8">
    <location>
        <begin position="1"/>
        <end position="101"/>
    </location>
</feature>
<dbReference type="InterPro" id="IPR036236">
    <property type="entry name" value="Znf_C2H2_sf"/>
</dbReference>
<dbReference type="FunFam" id="3.30.160.60:FF:001666">
    <property type="entry name" value="MDS1 and EVI1 complex locus"/>
    <property type="match status" value="1"/>
</dbReference>
<gene>
    <name evidence="10" type="ORF">O181_073736</name>
</gene>
<dbReference type="Proteomes" id="UP000765509">
    <property type="component" value="Unassembled WGS sequence"/>
</dbReference>
<proteinExistence type="predicted"/>
<evidence type="ECO:0000256" key="1">
    <source>
        <dbReference type="ARBA" id="ARBA00004123"/>
    </source>
</evidence>
<evidence type="ECO:0000256" key="4">
    <source>
        <dbReference type="ARBA" id="ARBA00022771"/>
    </source>
</evidence>
<keyword evidence="2" id="KW-0479">Metal-binding</keyword>
<feature type="region of interest" description="Disordered" evidence="8">
    <location>
        <begin position="457"/>
        <end position="477"/>
    </location>
</feature>
<dbReference type="Pfam" id="PF00096">
    <property type="entry name" value="zf-C2H2"/>
    <property type="match status" value="2"/>
</dbReference>
<feature type="compositionally biased region" description="Polar residues" evidence="8">
    <location>
        <begin position="461"/>
        <end position="476"/>
    </location>
</feature>
<dbReference type="OrthoDB" id="8922241at2759"/>
<organism evidence="10 11">
    <name type="scientific">Austropuccinia psidii MF-1</name>
    <dbReference type="NCBI Taxonomy" id="1389203"/>
    <lineage>
        <taxon>Eukaryota</taxon>
        <taxon>Fungi</taxon>
        <taxon>Dikarya</taxon>
        <taxon>Basidiomycota</taxon>
        <taxon>Pucciniomycotina</taxon>
        <taxon>Pucciniomycetes</taxon>
        <taxon>Pucciniales</taxon>
        <taxon>Sphaerophragmiaceae</taxon>
        <taxon>Austropuccinia</taxon>
    </lineage>
</organism>
<dbReference type="FunFam" id="3.30.160.60:FF:000145">
    <property type="entry name" value="Zinc finger protein 574"/>
    <property type="match status" value="1"/>
</dbReference>
<evidence type="ECO:0000256" key="2">
    <source>
        <dbReference type="ARBA" id="ARBA00022723"/>
    </source>
</evidence>
<feature type="compositionally biased region" description="Low complexity" evidence="8">
    <location>
        <begin position="17"/>
        <end position="26"/>
    </location>
</feature>
<evidence type="ECO:0000256" key="3">
    <source>
        <dbReference type="ARBA" id="ARBA00022737"/>
    </source>
</evidence>
<keyword evidence="6" id="KW-0539">Nucleus</keyword>
<evidence type="ECO:0000256" key="5">
    <source>
        <dbReference type="ARBA" id="ARBA00022833"/>
    </source>
</evidence>
<dbReference type="PANTHER" id="PTHR24394">
    <property type="entry name" value="ZINC FINGER PROTEIN"/>
    <property type="match status" value="1"/>
</dbReference>
<dbReference type="EMBL" id="AVOT02039036">
    <property type="protein sequence ID" value="MBW0534021.1"/>
    <property type="molecule type" value="Genomic_DNA"/>
</dbReference>
<dbReference type="PANTHER" id="PTHR24394:SF44">
    <property type="entry name" value="ZINC FINGER PROTEIN 271-LIKE"/>
    <property type="match status" value="1"/>
</dbReference>
<comment type="subcellular location">
    <subcellularLocation>
        <location evidence="1">Nucleus</location>
    </subcellularLocation>
</comment>
<dbReference type="SUPFAM" id="SSF57667">
    <property type="entry name" value="beta-beta-alpha zinc fingers"/>
    <property type="match status" value="1"/>
</dbReference>
<feature type="domain" description="C2H2-type" evidence="9">
    <location>
        <begin position="396"/>
        <end position="425"/>
    </location>
</feature>
<dbReference type="Gene3D" id="3.30.160.60">
    <property type="entry name" value="Classic Zinc Finger"/>
    <property type="match status" value="2"/>
</dbReference>
<evidence type="ECO:0000256" key="7">
    <source>
        <dbReference type="PROSITE-ProRule" id="PRU00042"/>
    </source>
</evidence>